<feature type="compositionally biased region" description="Low complexity" evidence="6">
    <location>
        <begin position="299"/>
        <end position="318"/>
    </location>
</feature>
<evidence type="ECO:0000259" key="8">
    <source>
        <dbReference type="Pfam" id="PF15511"/>
    </source>
</evidence>
<feature type="region of interest" description="Disordered" evidence="6">
    <location>
        <begin position="681"/>
        <end position="711"/>
    </location>
</feature>
<accession>A0A5C6T8N6</accession>
<dbReference type="InterPro" id="IPR035425">
    <property type="entry name" value="CENP-T/H4_C"/>
</dbReference>
<feature type="domain" description="CENP-T/Histone H4 histone fold" evidence="8">
    <location>
        <begin position="577"/>
        <end position="683"/>
    </location>
</feature>
<dbReference type="InterPro" id="IPR009072">
    <property type="entry name" value="Histone-fold"/>
</dbReference>
<sequence>MASGLFSNVSPWHIPAMFMGTAFTLGGLLPLRAPDRAMREYGLPEGIVRSEPAQLAFGIYGTRVAAYGVALWTFYLRGEYHVVDTLMSLLFLWGAADCWICIKAGVPRTAVWRFVSSVMIGGIVWMDLEVVAEQVPGLSSSFRLISLINGYIKCAFTTQHHFLYELVNGTSRSLKIIMTMVIYINGNAGKAASQETPARTPSRTPNRRAISAEPFSGVHTPLDRSGARDLRASLRRGTPASAGRSNAPTPHAKAARRLLDQRRTAMFTPGKNRRQSMLQQRETPLDILRMLGRTLAPKSQPIHSSSSSSPGNKRSSSPEQREESNLYDDDDDEDDDLLTRPPRLSLPLDIEDASSTSSDLPPPMLSQLDEDNFTMQSIEMPRRIANDSRLSRGSPGSERMSDYFNNEATEDDIGQQSDFFPGLLEDLQARAGHDDMTLEPIEADQTRRMTEGRGSDFNFEYPGGLEDGTVFQMSDPANDLQATSPIVDPSVAQAVADDAQDSRPDVMYGSDSDAGGGGFGMDGWDYNDAGVDDHSSINEEPGPMPEPTVTTGMRHEPADDRLPRGLKAKKRKRVSQHGIEYPSLPPAFVKRVAQTALQSSGLSNQRLSAETLDALIQSSEWFFEQLGDDLGAYADHAKRRTIEESDVFTLMKRQRQIGPRSSMFSLAQKHLPRELLQELRMPVPQPAKQGKARRVSGRGDEGEVAEDAEDT</sequence>
<feature type="compositionally biased region" description="Acidic residues" evidence="6">
    <location>
        <begin position="702"/>
        <end position="711"/>
    </location>
</feature>
<evidence type="ECO:0000256" key="6">
    <source>
        <dbReference type="SAM" id="MobiDB-lite"/>
    </source>
</evidence>
<dbReference type="SUPFAM" id="SSF47113">
    <property type="entry name" value="Histone-fold"/>
    <property type="match status" value="1"/>
</dbReference>
<keyword evidence="7" id="KW-0472">Membrane</keyword>
<evidence type="ECO:0000256" key="2">
    <source>
        <dbReference type="ARBA" id="ARBA00004286"/>
    </source>
</evidence>
<dbReference type="GO" id="GO:0000776">
    <property type="term" value="C:kinetochore"/>
    <property type="evidence" value="ECO:0007669"/>
    <property type="project" value="InterPro"/>
</dbReference>
<feature type="region of interest" description="Disordered" evidence="6">
    <location>
        <begin position="297"/>
        <end position="368"/>
    </location>
</feature>
<feature type="region of interest" description="Disordered" evidence="6">
    <location>
        <begin position="192"/>
        <end position="226"/>
    </location>
</feature>
<dbReference type="AlphaFoldDB" id="A0A5C6T8N6"/>
<evidence type="ECO:0000256" key="4">
    <source>
        <dbReference type="ARBA" id="ARBA00022454"/>
    </source>
</evidence>
<feature type="compositionally biased region" description="Low complexity" evidence="6">
    <location>
        <begin position="339"/>
        <end position="348"/>
    </location>
</feature>
<evidence type="ECO:0000256" key="1">
    <source>
        <dbReference type="ARBA" id="ARBA00004123"/>
    </source>
</evidence>
<dbReference type="Proteomes" id="UP000321331">
    <property type="component" value="Unassembled WGS sequence"/>
</dbReference>
<feature type="compositionally biased region" description="Acidic residues" evidence="6">
    <location>
        <begin position="325"/>
        <end position="336"/>
    </location>
</feature>
<dbReference type="GO" id="GO:0005634">
    <property type="term" value="C:nucleus"/>
    <property type="evidence" value="ECO:0007669"/>
    <property type="project" value="UniProtKB-SubCell"/>
</dbReference>
<evidence type="ECO:0000256" key="3">
    <source>
        <dbReference type="ARBA" id="ARBA00010137"/>
    </source>
</evidence>
<dbReference type="EMBL" id="VMNF01000006">
    <property type="protein sequence ID" value="TXC06578.1"/>
    <property type="molecule type" value="Genomic_DNA"/>
</dbReference>
<keyword evidence="7" id="KW-0812">Transmembrane</keyword>
<dbReference type="GO" id="GO:0051382">
    <property type="term" value="P:kinetochore assembly"/>
    <property type="evidence" value="ECO:0007669"/>
    <property type="project" value="InterPro"/>
</dbReference>
<evidence type="ECO:0000313" key="10">
    <source>
        <dbReference type="Proteomes" id="UP000321331"/>
    </source>
</evidence>
<feature type="transmembrane region" description="Helical" evidence="7">
    <location>
        <begin position="81"/>
        <end position="102"/>
    </location>
</feature>
<comment type="subcellular location">
    <subcellularLocation>
        <location evidence="2">Chromosome</location>
    </subcellularLocation>
    <subcellularLocation>
        <location evidence="1">Nucleus</location>
    </subcellularLocation>
</comment>
<dbReference type="CDD" id="cd22920">
    <property type="entry name" value="HFD_CENP-T"/>
    <property type="match status" value="1"/>
</dbReference>
<feature type="compositionally biased region" description="Polar residues" evidence="6">
    <location>
        <begin position="193"/>
        <end position="204"/>
    </location>
</feature>
<proteinExistence type="inferred from homology"/>
<dbReference type="GO" id="GO:0046982">
    <property type="term" value="F:protein heterodimerization activity"/>
    <property type="evidence" value="ECO:0007669"/>
    <property type="project" value="InterPro"/>
</dbReference>
<gene>
    <name evidence="9" type="ORF">FocTR4_00010515</name>
</gene>
<name>A0A5C6T8N6_FUSOC</name>
<dbReference type="Pfam" id="PF14087">
    <property type="entry name" value="DUF4267"/>
    <property type="match status" value="1"/>
</dbReference>
<dbReference type="GO" id="GO:0007059">
    <property type="term" value="P:chromosome segregation"/>
    <property type="evidence" value="ECO:0007669"/>
    <property type="project" value="TreeGrafter"/>
</dbReference>
<evidence type="ECO:0000256" key="5">
    <source>
        <dbReference type="ARBA" id="ARBA00023242"/>
    </source>
</evidence>
<comment type="caution">
    <text evidence="9">The sequence shown here is derived from an EMBL/GenBank/DDBJ whole genome shotgun (WGS) entry which is preliminary data.</text>
</comment>
<protein>
    <recommendedName>
        <fullName evidence="8">CENP-T/Histone H4 histone fold domain-containing protein</fullName>
    </recommendedName>
</protein>
<feature type="transmembrane region" description="Helical" evidence="7">
    <location>
        <begin position="12"/>
        <end position="31"/>
    </location>
</feature>
<feature type="transmembrane region" description="Helical" evidence="7">
    <location>
        <begin position="52"/>
        <end position="75"/>
    </location>
</feature>
<dbReference type="PANTHER" id="PTHR46904">
    <property type="entry name" value="CENTROMERE PROTEIN T"/>
    <property type="match status" value="1"/>
</dbReference>
<dbReference type="InterPro" id="IPR025363">
    <property type="entry name" value="DUF4267"/>
</dbReference>
<dbReference type="InterPro" id="IPR028255">
    <property type="entry name" value="CENP-T"/>
</dbReference>
<evidence type="ECO:0000313" key="9">
    <source>
        <dbReference type="EMBL" id="TXC06578.1"/>
    </source>
</evidence>
<dbReference type="PANTHER" id="PTHR46904:SF1">
    <property type="entry name" value="CENTROMERE PROTEIN T"/>
    <property type="match status" value="1"/>
</dbReference>
<feature type="region of interest" description="Disordered" evidence="6">
    <location>
        <begin position="535"/>
        <end position="561"/>
    </location>
</feature>
<reference evidence="9 10" key="1">
    <citation type="submission" date="2019-07" db="EMBL/GenBank/DDBJ databases">
        <title>The First High-Quality Draft Genome Sequence of the Causal Agent of the Current Panama Disease Epidemic.</title>
        <authorList>
            <person name="Warmington R.J."/>
            <person name="Kay W."/>
            <person name="Jeffries A."/>
            <person name="Bebber D."/>
            <person name="Moore K."/>
            <person name="Studholme D.J."/>
        </authorList>
    </citation>
    <scope>NUCLEOTIDE SEQUENCE [LARGE SCALE GENOMIC DNA]</scope>
    <source>
        <strain evidence="9 10">TR4</strain>
    </source>
</reference>
<dbReference type="GO" id="GO:0000278">
    <property type="term" value="P:mitotic cell cycle"/>
    <property type="evidence" value="ECO:0007669"/>
    <property type="project" value="TreeGrafter"/>
</dbReference>
<dbReference type="GO" id="GO:0003677">
    <property type="term" value="F:DNA binding"/>
    <property type="evidence" value="ECO:0007669"/>
    <property type="project" value="InterPro"/>
</dbReference>
<dbReference type="Pfam" id="PF15511">
    <property type="entry name" value="CENP-T_C"/>
    <property type="match status" value="1"/>
</dbReference>
<dbReference type="Gene3D" id="1.10.20.10">
    <property type="entry name" value="Histone, subunit A"/>
    <property type="match status" value="1"/>
</dbReference>
<keyword evidence="5" id="KW-0539">Nucleus</keyword>
<keyword evidence="7" id="KW-1133">Transmembrane helix</keyword>
<evidence type="ECO:0000256" key="7">
    <source>
        <dbReference type="SAM" id="Phobius"/>
    </source>
</evidence>
<organism evidence="9 10">
    <name type="scientific">Fusarium oxysporum f. sp. cubense</name>
    <dbReference type="NCBI Taxonomy" id="61366"/>
    <lineage>
        <taxon>Eukaryota</taxon>
        <taxon>Fungi</taxon>
        <taxon>Dikarya</taxon>
        <taxon>Ascomycota</taxon>
        <taxon>Pezizomycotina</taxon>
        <taxon>Sordariomycetes</taxon>
        <taxon>Hypocreomycetidae</taxon>
        <taxon>Hypocreales</taxon>
        <taxon>Nectriaceae</taxon>
        <taxon>Fusarium</taxon>
        <taxon>Fusarium oxysporum species complex</taxon>
    </lineage>
</organism>
<comment type="similarity">
    <text evidence="3">Belongs to the CENP-T/CNN1 family.</text>
</comment>
<keyword evidence="4" id="KW-0158">Chromosome</keyword>